<dbReference type="GO" id="GO:0030488">
    <property type="term" value="P:tRNA methylation"/>
    <property type="evidence" value="ECO:0007669"/>
    <property type="project" value="TreeGrafter"/>
</dbReference>
<dbReference type="Gene3D" id="3.40.50.11410">
    <property type="match status" value="1"/>
</dbReference>
<feature type="domain" description="Hydrogen maturase F dimerization" evidence="4">
    <location>
        <begin position="176"/>
        <end position="274"/>
    </location>
</feature>
<dbReference type="CDD" id="cd00880">
    <property type="entry name" value="Era_like"/>
    <property type="match status" value="1"/>
</dbReference>
<dbReference type="PANTHER" id="PTHR42714">
    <property type="entry name" value="TRNA MODIFICATION GTPASE GTPBP3"/>
    <property type="match status" value="1"/>
</dbReference>
<feature type="domain" description="G" evidence="3">
    <location>
        <begin position="11"/>
        <end position="126"/>
    </location>
</feature>
<evidence type="ECO:0000259" key="3">
    <source>
        <dbReference type="Pfam" id="PF01926"/>
    </source>
</evidence>
<keyword evidence="1" id="KW-0547">Nucleotide-binding</keyword>
<dbReference type="OrthoDB" id="9811338at2"/>
<evidence type="ECO:0000259" key="5">
    <source>
        <dbReference type="Pfam" id="PF18133"/>
    </source>
</evidence>
<keyword evidence="7" id="KW-1185">Reference proteome</keyword>
<dbReference type="GO" id="GO:0005737">
    <property type="term" value="C:cytoplasm"/>
    <property type="evidence" value="ECO:0007669"/>
    <property type="project" value="TreeGrafter"/>
</dbReference>
<protein>
    <submittedName>
        <fullName evidence="6">Iron-only hydrogenase maturation protein HydF</fullName>
    </submittedName>
</protein>
<reference evidence="7" key="1">
    <citation type="submission" date="2017-02" db="EMBL/GenBank/DDBJ databases">
        <authorList>
            <person name="Varghese N."/>
            <person name="Submissions S."/>
        </authorList>
    </citation>
    <scope>NUCLEOTIDE SEQUENCE [LARGE SCALE GENOMIC DNA]</scope>
    <source>
        <strain evidence="7">DSM 16521</strain>
    </source>
</reference>
<name>A0A1T4S3U1_9FIRM</name>
<evidence type="ECO:0000259" key="4">
    <source>
        <dbReference type="Pfam" id="PF18128"/>
    </source>
</evidence>
<evidence type="ECO:0000256" key="1">
    <source>
        <dbReference type="ARBA" id="ARBA00022741"/>
    </source>
</evidence>
<dbReference type="SUPFAM" id="SSF52540">
    <property type="entry name" value="P-loop containing nucleoside triphosphate hydrolases"/>
    <property type="match status" value="1"/>
</dbReference>
<dbReference type="Pfam" id="PF18133">
    <property type="entry name" value="HydF_tetramer"/>
    <property type="match status" value="1"/>
</dbReference>
<dbReference type="Gene3D" id="3.40.50.300">
    <property type="entry name" value="P-loop containing nucleotide triphosphate hydrolases"/>
    <property type="match status" value="1"/>
</dbReference>
<dbReference type="AlphaFoldDB" id="A0A1T4S3U1"/>
<accession>A0A1T4S3U1</accession>
<dbReference type="InterPro" id="IPR027417">
    <property type="entry name" value="P-loop_NTPase"/>
</dbReference>
<dbReference type="Gene3D" id="3.40.50.11420">
    <property type="match status" value="1"/>
</dbReference>
<dbReference type="GO" id="GO:0002098">
    <property type="term" value="P:tRNA wobble uridine modification"/>
    <property type="evidence" value="ECO:0007669"/>
    <property type="project" value="TreeGrafter"/>
</dbReference>
<feature type="domain" description="Hydrogen maturase F tetramerization" evidence="5">
    <location>
        <begin position="278"/>
        <end position="394"/>
    </location>
</feature>
<keyword evidence="2" id="KW-0342">GTP-binding</keyword>
<dbReference type="Pfam" id="PF01926">
    <property type="entry name" value="MMR_HSR1"/>
    <property type="match status" value="1"/>
</dbReference>
<dbReference type="GO" id="GO:0005525">
    <property type="term" value="F:GTP binding"/>
    <property type="evidence" value="ECO:0007669"/>
    <property type="project" value="UniProtKB-KW"/>
</dbReference>
<dbReference type="InterPro" id="IPR005225">
    <property type="entry name" value="Small_GTP-bd"/>
</dbReference>
<dbReference type="PANTHER" id="PTHR42714:SF6">
    <property type="entry name" value="TRANSLATION INITIATION FACTOR IF-2"/>
    <property type="match status" value="1"/>
</dbReference>
<evidence type="ECO:0000256" key="2">
    <source>
        <dbReference type="ARBA" id="ARBA00023134"/>
    </source>
</evidence>
<dbReference type="NCBIfam" id="TIGR00231">
    <property type="entry name" value="small_GTP"/>
    <property type="match status" value="1"/>
</dbReference>
<gene>
    <name evidence="6" type="ORF">SAMN02745885_02415</name>
</gene>
<dbReference type="RefSeq" id="WP_078666405.1">
    <property type="nucleotide sequence ID" value="NZ_FUXM01000042.1"/>
</dbReference>
<dbReference type="Pfam" id="PF18128">
    <property type="entry name" value="HydF_dimer"/>
    <property type="match status" value="1"/>
</dbReference>
<evidence type="ECO:0000313" key="6">
    <source>
        <dbReference type="EMBL" id="SKA22895.1"/>
    </source>
</evidence>
<sequence>MLETPRANRLHIALFGRRNAGKSSLINALTNQDIALVSPIPGTTTDPVYKAMEILPLGPVVLIDTAGLDDEGELGQLRVQKTREVLPKADLALLVVDATTGITSFDREIAALCRQHNLPLVGVLNKSDLADPDLAAARAVLDLPWVKVSSRTGAGIEELKQAMIEQAPQNWEPETILGDLVKPGDTVVLVVPIDSAAPKGRLILPQVQVLRDCLDHGVMAYVCREFELEQTLANLQQPPALVVTDSQAFGLVSRLVPENVPLTSFSILYARYKGDLATLAAGARAISALKPGDRVLIAEACTHHRQPDDIGRAKIPRWLNQLAGGELQYTWSSGQGYPDNLEDFKLIVHCGACMLNRRSMLHRLQQARSRQVPIVNYGVLIAAVHGILERVLKPFGV</sequence>
<evidence type="ECO:0000313" key="7">
    <source>
        <dbReference type="Proteomes" id="UP000189933"/>
    </source>
</evidence>
<proteinExistence type="predicted"/>
<dbReference type="Proteomes" id="UP000189933">
    <property type="component" value="Unassembled WGS sequence"/>
</dbReference>
<organism evidence="6 7">
    <name type="scientific">Carboxydocella sporoproducens DSM 16521</name>
    <dbReference type="NCBI Taxonomy" id="1121270"/>
    <lineage>
        <taxon>Bacteria</taxon>
        <taxon>Bacillati</taxon>
        <taxon>Bacillota</taxon>
        <taxon>Clostridia</taxon>
        <taxon>Eubacteriales</taxon>
        <taxon>Clostridiales Family XVI. Incertae Sedis</taxon>
        <taxon>Carboxydocella</taxon>
    </lineage>
</organism>
<dbReference type="InterPro" id="IPR040644">
    <property type="entry name" value="HydF_tetramer"/>
</dbReference>
<dbReference type="InterPro" id="IPR006073">
    <property type="entry name" value="GTP-bd"/>
</dbReference>
<dbReference type="InterPro" id="IPR023873">
    <property type="entry name" value="FeFe-hyd_GTPase_HydF"/>
</dbReference>
<dbReference type="EMBL" id="FUXM01000042">
    <property type="protein sequence ID" value="SKA22895.1"/>
    <property type="molecule type" value="Genomic_DNA"/>
</dbReference>
<dbReference type="NCBIfam" id="TIGR03918">
    <property type="entry name" value="GTP_HydF"/>
    <property type="match status" value="1"/>
</dbReference>
<dbReference type="InterPro" id="IPR041606">
    <property type="entry name" value="HydF_dimer"/>
</dbReference>